<accession>A0AAP9LDD3</accession>
<dbReference type="EMBL" id="CP046377">
    <property type="protein sequence ID" value="QHQ25096.1"/>
    <property type="molecule type" value="Genomic_DNA"/>
</dbReference>
<organism evidence="1 2">
    <name type="scientific">Pectobacterium parvum</name>
    <dbReference type="NCBI Taxonomy" id="2778550"/>
    <lineage>
        <taxon>Bacteria</taxon>
        <taxon>Pseudomonadati</taxon>
        <taxon>Pseudomonadota</taxon>
        <taxon>Gammaproteobacteria</taxon>
        <taxon>Enterobacterales</taxon>
        <taxon>Pectobacteriaceae</taxon>
        <taxon>Pectobacterium</taxon>
    </lineage>
</organism>
<sequence>MYLVFIDHIERLHFFNRVQFYSEKIVFVTARLSVYLLAKYKYKHKFVYYIKNKHSIHGVFDEQINNSRDYKAGYVSYNDANILAGSVLSALKELTSSEDVKGILMWNGTDVAERVIGNFSRENNIELYYFEISNLPGKLFIDSMGTNADSVLFHSKDLNWMSQIPKKNNLEYVDFLDVYKKIKSGEYILPQSKKIKSLNYYFLIDYVGSFFSITPRTQSLSIFKKNILNKKKVHIECSKKNSR</sequence>
<dbReference type="RefSeq" id="WP_161546890.1">
    <property type="nucleotide sequence ID" value="NZ_CP046377.1"/>
</dbReference>
<evidence type="ECO:0000313" key="2">
    <source>
        <dbReference type="Proteomes" id="UP000464054"/>
    </source>
</evidence>
<proteinExistence type="predicted"/>
<protein>
    <submittedName>
        <fullName evidence="1">Uncharacterized protein</fullName>
    </submittedName>
</protein>
<evidence type="ECO:0000313" key="1">
    <source>
        <dbReference type="EMBL" id="QHQ25096.1"/>
    </source>
</evidence>
<dbReference type="Proteomes" id="UP000464054">
    <property type="component" value="Chromosome"/>
</dbReference>
<reference evidence="2" key="1">
    <citation type="submission" date="2019-11" db="EMBL/GenBank/DDBJ databases">
        <authorList>
            <person name="Jee S."/>
        </authorList>
    </citation>
    <scope>NUCLEOTIDE SEQUENCE [LARGE SCALE GENOMIC DNA]</scope>
    <source>
        <strain evidence="2">PZ1</strain>
    </source>
</reference>
<name>A0AAP9LDD3_9GAMM</name>
<gene>
    <name evidence="1" type="ORF">GMX10_14225</name>
</gene>
<dbReference type="AlphaFoldDB" id="A0AAP9LDD3"/>